<evidence type="ECO:0000256" key="7">
    <source>
        <dbReference type="ARBA" id="ARBA00022777"/>
    </source>
</evidence>
<reference evidence="14" key="1">
    <citation type="journal article" date="2019" name="Int. J. Syst. Evol. Microbiol.">
        <title>The Global Catalogue of Microorganisms (GCM) 10K type strain sequencing project: providing services to taxonomists for standard genome sequencing and annotation.</title>
        <authorList>
            <consortium name="The Broad Institute Genomics Platform"/>
            <consortium name="The Broad Institute Genome Sequencing Center for Infectious Disease"/>
            <person name="Wu L."/>
            <person name="Ma J."/>
        </authorList>
    </citation>
    <scope>NUCLEOTIDE SEQUENCE [LARGE SCALE GENOMIC DNA]</scope>
    <source>
        <strain evidence="14">KCTC 15012</strain>
    </source>
</reference>
<name>A0ABW5C8P2_9PROT</name>
<comment type="caution">
    <text evidence="11">Lacks conserved residue(s) required for the propagation of feature annotation.</text>
</comment>
<dbReference type="EC" id="2.7.1.71" evidence="3 11"/>
<feature type="binding site" evidence="11">
    <location>
        <position position="75"/>
    </location>
    <ligand>
        <name>substrate</name>
    </ligand>
</feature>
<evidence type="ECO:0000256" key="2">
    <source>
        <dbReference type="ARBA" id="ARBA00006997"/>
    </source>
</evidence>
<comment type="similarity">
    <text evidence="2 11">Belongs to the shikimate kinase family.</text>
</comment>
<evidence type="ECO:0000256" key="11">
    <source>
        <dbReference type="HAMAP-Rule" id="MF_00109"/>
    </source>
</evidence>
<evidence type="ECO:0000256" key="6">
    <source>
        <dbReference type="ARBA" id="ARBA00022741"/>
    </source>
</evidence>
<evidence type="ECO:0000256" key="1">
    <source>
        <dbReference type="ARBA" id="ARBA00004842"/>
    </source>
</evidence>
<protein>
    <recommendedName>
        <fullName evidence="3 11">Shikimate kinase</fullName>
        <shortName evidence="11">SK</shortName>
        <ecNumber evidence="3 11">2.7.1.71</ecNumber>
    </recommendedName>
</protein>
<keyword evidence="6 11" id="KW-0547">Nucleotide-binding</keyword>
<dbReference type="CDD" id="cd00464">
    <property type="entry name" value="SK"/>
    <property type="match status" value="1"/>
</dbReference>
<feature type="binding site" evidence="11">
    <location>
        <position position="99"/>
    </location>
    <ligand>
        <name>substrate</name>
    </ligand>
</feature>
<dbReference type="GO" id="GO:0004765">
    <property type="term" value="F:shikimate kinase activity"/>
    <property type="evidence" value="ECO:0007669"/>
    <property type="project" value="UniProtKB-EC"/>
</dbReference>
<sequence length="221" mass="23371">MANLEQSIGPAAADQRRSRTPGAEPAPAADLDRLAAPLIGRIPRTVALVGLMGAGKSCIGRRLAARLGLDFVDADAAFEAAAGCTIAEYFARHGEPAFREGERRVIARLLDQGPMILATGGGAFIDPDTRARMRAGAITVWLRAELPLLLKRTVGRDHRPLLKQGDPAEILGRLIAARYPVYAEADLVVESTDEAPEATVARVLASLAGHLAPGQGDREEA</sequence>
<keyword evidence="11" id="KW-0479">Metal-binding</keyword>
<dbReference type="SUPFAM" id="SSF52540">
    <property type="entry name" value="P-loop containing nucleoside triphosphate hydrolases"/>
    <property type="match status" value="1"/>
</dbReference>
<feature type="binding site" evidence="11">
    <location>
        <begin position="53"/>
        <end position="58"/>
    </location>
    <ligand>
        <name>ATP</name>
        <dbReference type="ChEBI" id="CHEBI:30616"/>
    </ligand>
</feature>
<feature type="binding site" evidence="11">
    <location>
        <position position="178"/>
    </location>
    <ligand>
        <name>substrate</name>
    </ligand>
</feature>
<feature type="binding site" evidence="11">
    <location>
        <position position="121"/>
    </location>
    <ligand>
        <name>substrate</name>
    </ligand>
</feature>
<dbReference type="InterPro" id="IPR023000">
    <property type="entry name" value="Shikimate_kinase_CS"/>
</dbReference>
<accession>A0ABW5C8P2</accession>
<evidence type="ECO:0000256" key="12">
    <source>
        <dbReference type="SAM" id="MobiDB-lite"/>
    </source>
</evidence>
<dbReference type="PROSITE" id="PS01128">
    <property type="entry name" value="SHIKIMATE_KINASE"/>
    <property type="match status" value="1"/>
</dbReference>
<comment type="subcellular location">
    <subcellularLocation>
        <location evidence="11">Cytoplasm</location>
    </subcellularLocation>
</comment>
<dbReference type="InterPro" id="IPR000623">
    <property type="entry name" value="Shikimate_kinase/TSH1"/>
</dbReference>
<dbReference type="InterPro" id="IPR031322">
    <property type="entry name" value="Shikimate/glucono_kinase"/>
</dbReference>
<evidence type="ECO:0000256" key="9">
    <source>
        <dbReference type="ARBA" id="ARBA00023141"/>
    </source>
</evidence>
<dbReference type="Pfam" id="PF01202">
    <property type="entry name" value="SKI"/>
    <property type="match status" value="1"/>
</dbReference>
<dbReference type="PRINTS" id="PR01100">
    <property type="entry name" value="SHIKIMTKNASE"/>
</dbReference>
<evidence type="ECO:0000256" key="10">
    <source>
        <dbReference type="ARBA" id="ARBA00048567"/>
    </source>
</evidence>
<gene>
    <name evidence="11" type="primary">aroK</name>
    <name evidence="13" type="ORF">ACFSNB_01095</name>
</gene>
<dbReference type="RefSeq" id="WP_377313661.1">
    <property type="nucleotide sequence ID" value="NZ_JBHUIY010000002.1"/>
</dbReference>
<keyword evidence="8 11" id="KW-0067">ATP-binding</keyword>
<keyword evidence="11" id="KW-0460">Magnesium</keyword>
<dbReference type="HAMAP" id="MF_00109">
    <property type="entry name" value="Shikimate_kinase"/>
    <property type="match status" value="1"/>
</dbReference>
<evidence type="ECO:0000256" key="3">
    <source>
        <dbReference type="ARBA" id="ARBA00012154"/>
    </source>
</evidence>
<evidence type="ECO:0000313" key="13">
    <source>
        <dbReference type="EMBL" id="MFD2232393.1"/>
    </source>
</evidence>
<keyword evidence="7 11" id="KW-0418">Kinase</keyword>
<evidence type="ECO:0000313" key="14">
    <source>
        <dbReference type="Proteomes" id="UP001597296"/>
    </source>
</evidence>
<proteinExistence type="inferred from homology"/>
<dbReference type="Gene3D" id="3.40.50.300">
    <property type="entry name" value="P-loop containing nucleotide triphosphate hydrolases"/>
    <property type="match status" value="1"/>
</dbReference>
<comment type="pathway">
    <text evidence="1 11">Metabolic intermediate biosynthesis; chorismate biosynthesis; chorismate from D-erythrose 4-phosphate and phosphoenolpyruvate: step 5/7.</text>
</comment>
<dbReference type="NCBIfam" id="NF010552">
    <property type="entry name" value="PRK13946.1"/>
    <property type="match status" value="1"/>
</dbReference>
<comment type="cofactor">
    <cofactor evidence="11">
        <name>Mg(2+)</name>
        <dbReference type="ChEBI" id="CHEBI:18420"/>
    </cofactor>
    <text evidence="11">Binds 1 Mg(2+) ion per subunit.</text>
</comment>
<comment type="function">
    <text evidence="11">Catalyzes the specific phosphorylation of the 3-hydroxyl group of shikimic acid using ATP as a cosubstrate.</text>
</comment>
<comment type="subunit">
    <text evidence="11">Monomer.</text>
</comment>
<keyword evidence="11" id="KW-0963">Cytoplasm</keyword>
<keyword evidence="4 11" id="KW-0028">Amino-acid biosynthesis</keyword>
<evidence type="ECO:0000256" key="5">
    <source>
        <dbReference type="ARBA" id="ARBA00022679"/>
    </source>
</evidence>
<comment type="catalytic activity">
    <reaction evidence="10 11">
        <text>shikimate + ATP = 3-phosphoshikimate + ADP + H(+)</text>
        <dbReference type="Rhea" id="RHEA:13121"/>
        <dbReference type="ChEBI" id="CHEBI:15378"/>
        <dbReference type="ChEBI" id="CHEBI:30616"/>
        <dbReference type="ChEBI" id="CHEBI:36208"/>
        <dbReference type="ChEBI" id="CHEBI:145989"/>
        <dbReference type="ChEBI" id="CHEBI:456216"/>
        <dbReference type="EC" id="2.7.1.71"/>
    </reaction>
</comment>
<dbReference type="PANTHER" id="PTHR21087:SF16">
    <property type="entry name" value="SHIKIMATE KINASE 1, CHLOROPLASTIC"/>
    <property type="match status" value="1"/>
</dbReference>
<evidence type="ECO:0000256" key="8">
    <source>
        <dbReference type="ARBA" id="ARBA00022840"/>
    </source>
</evidence>
<feature type="binding site" evidence="11">
    <location>
        <position position="159"/>
    </location>
    <ligand>
        <name>ATP</name>
        <dbReference type="ChEBI" id="CHEBI:30616"/>
    </ligand>
</feature>
<keyword evidence="14" id="KW-1185">Reference proteome</keyword>
<dbReference type="EMBL" id="JBHUIY010000002">
    <property type="protein sequence ID" value="MFD2232393.1"/>
    <property type="molecule type" value="Genomic_DNA"/>
</dbReference>
<evidence type="ECO:0000256" key="4">
    <source>
        <dbReference type="ARBA" id="ARBA00022605"/>
    </source>
</evidence>
<dbReference type="Proteomes" id="UP001597296">
    <property type="component" value="Unassembled WGS sequence"/>
</dbReference>
<keyword evidence="9 11" id="KW-0057">Aromatic amino acid biosynthesis</keyword>
<keyword evidence="5 11" id="KW-0808">Transferase</keyword>
<feature type="binding site" evidence="11">
    <location>
        <position position="57"/>
    </location>
    <ligand>
        <name>Mg(2+)</name>
        <dbReference type="ChEBI" id="CHEBI:18420"/>
    </ligand>
</feature>
<comment type="caution">
    <text evidence="13">The sequence shown here is derived from an EMBL/GenBank/DDBJ whole genome shotgun (WGS) entry which is preliminary data.</text>
</comment>
<dbReference type="PANTHER" id="PTHR21087">
    <property type="entry name" value="SHIKIMATE KINASE"/>
    <property type="match status" value="1"/>
</dbReference>
<feature type="region of interest" description="Disordered" evidence="12">
    <location>
        <begin position="1"/>
        <end position="27"/>
    </location>
</feature>
<dbReference type="InterPro" id="IPR027417">
    <property type="entry name" value="P-loop_NTPase"/>
</dbReference>
<organism evidence="13 14">
    <name type="scientific">Phaeospirillum tilakii</name>
    <dbReference type="NCBI Taxonomy" id="741673"/>
    <lineage>
        <taxon>Bacteria</taxon>
        <taxon>Pseudomonadati</taxon>
        <taxon>Pseudomonadota</taxon>
        <taxon>Alphaproteobacteria</taxon>
        <taxon>Rhodospirillales</taxon>
        <taxon>Rhodospirillaceae</taxon>
        <taxon>Phaeospirillum</taxon>
    </lineage>
</organism>